<dbReference type="Gene3D" id="1.10.3660.10">
    <property type="entry name" value="6-phosphogluconate dehydrogenase C-terminal like domain"/>
    <property type="match status" value="1"/>
</dbReference>
<dbReference type="InterPro" id="IPR050812">
    <property type="entry name" value="Preph/Arog_dehydrog"/>
</dbReference>
<keyword evidence="1" id="KW-0560">Oxidoreductase</keyword>
<evidence type="ECO:0000259" key="3">
    <source>
        <dbReference type="PROSITE" id="PS51176"/>
    </source>
</evidence>
<dbReference type="Pfam" id="PF02153">
    <property type="entry name" value="PDH_N"/>
    <property type="match status" value="1"/>
</dbReference>
<dbReference type="AlphaFoldDB" id="A0A381NBG0"/>
<dbReference type="InterPro" id="IPR046825">
    <property type="entry name" value="PDH_C"/>
</dbReference>
<evidence type="ECO:0000256" key="1">
    <source>
        <dbReference type="ARBA" id="ARBA00023002"/>
    </source>
</evidence>
<dbReference type="InterPro" id="IPR046826">
    <property type="entry name" value="PDH_N"/>
</dbReference>
<accession>A0A381NBG0</accession>
<dbReference type="InterPro" id="IPR008927">
    <property type="entry name" value="6-PGluconate_DH-like_C_sf"/>
</dbReference>
<dbReference type="GO" id="GO:0004665">
    <property type="term" value="F:prephenate dehydrogenase (NADP+) activity"/>
    <property type="evidence" value="ECO:0007669"/>
    <property type="project" value="InterPro"/>
</dbReference>
<feature type="domain" description="Prephenate/arogenate dehydrogenase" evidence="3">
    <location>
        <begin position="1"/>
        <end position="263"/>
    </location>
</feature>
<dbReference type="PANTHER" id="PTHR21363:SF0">
    <property type="entry name" value="PREPHENATE DEHYDROGENASE [NADP(+)]"/>
    <property type="match status" value="1"/>
</dbReference>
<dbReference type="GO" id="GO:0008977">
    <property type="term" value="F:prephenate dehydrogenase (NAD+) activity"/>
    <property type="evidence" value="ECO:0007669"/>
    <property type="project" value="InterPro"/>
</dbReference>
<organism evidence="4">
    <name type="scientific">marine metagenome</name>
    <dbReference type="NCBI Taxonomy" id="408172"/>
    <lineage>
        <taxon>unclassified sequences</taxon>
        <taxon>metagenomes</taxon>
        <taxon>ecological metagenomes</taxon>
    </lineage>
</organism>
<dbReference type="InterPro" id="IPR003099">
    <property type="entry name" value="Prephen_DH"/>
</dbReference>
<gene>
    <name evidence="4" type="ORF">METZ01_LOCUS3747</name>
</gene>
<dbReference type="EMBL" id="UINC01000195">
    <property type="protein sequence ID" value="SUZ50893.1"/>
    <property type="molecule type" value="Genomic_DNA"/>
</dbReference>
<dbReference type="SUPFAM" id="SSF48179">
    <property type="entry name" value="6-phosphogluconate dehydrogenase C-terminal domain-like"/>
    <property type="match status" value="1"/>
</dbReference>
<evidence type="ECO:0000313" key="4">
    <source>
        <dbReference type="EMBL" id="SUZ50893.1"/>
    </source>
</evidence>
<protein>
    <recommendedName>
        <fullName evidence="3">Prephenate/arogenate dehydrogenase domain-containing protein</fullName>
    </recommendedName>
</protein>
<dbReference type="PANTHER" id="PTHR21363">
    <property type="entry name" value="PREPHENATE DEHYDROGENASE"/>
    <property type="match status" value="1"/>
</dbReference>
<keyword evidence="2" id="KW-0175">Coiled coil</keyword>
<evidence type="ECO:0000256" key="2">
    <source>
        <dbReference type="SAM" id="Coils"/>
    </source>
</evidence>
<dbReference type="GO" id="GO:0070403">
    <property type="term" value="F:NAD+ binding"/>
    <property type="evidence" value="ECO:0007669"/>
    <property type="project" value="InterPro"/>
</dbReference>
<dbReference type="Gene3D" id="3.40.50.720">
    <property type="entry name" value="NAD(P)-binding Rossmann-like Domain"/>
    <property type="match status" value="1"/>
</dbReference>
<proteinExistence type="predicted"/>
<name>A0A381NBG0_9ZZZZ</name>
<feature type="coiled-coil region" evidence="2">
    <location>
        <begin position="219"/>
        <end position="253"/>
    </location>
</feature>
<dbReference type="PROSITE" id="PS51176">
    <property type="entry name" value="PDH_ADH"/>
    <property type="match status" value="1"/>
</dbReference>
<dbReference type="Pfam" id="PF20463">
    <property type="entry name" value="PDH_C"/>
    <property type="match status" value="1"/>
</dbReference>
<dbReference type="SUPFAM" id="SSF51735">
    <property type="entry name" value="NAD(P)-binding Rossmann-fold domains"/>
    <property type="match status" value="1"/>
</dbReference>
<dbReference type="GO" id="GO:0006571">
    <property type="term" value="P:tyrosine biosynthetic process"/>
    <property type="evidence" value="ECO:0007669"/>
    <property type="project" value="InterPro"/>
</dbReference>
<sequence length="263" mass="29054">MIGGSFALAAKKAQLVETVIGFDVDENALIEAKKLGVIDKWREVTQQPDLVCVAVPTQEIVESVNEVQRKYGSNIPIFDTGSVKVPVIEAFESVPTHFVPCHPIAGSDRQGAAAADADLFQDRTVVMTPVKNTNATAAETIEKTWSRLGARVIRQAPQEHDDDMATVSHLPHLISFALVELLANSDARLRDRIGDGFRDMTRIAGSDATIWQQILVDNAGRVRRKLDELIRLLENLQNAAQNDSDKLQRMLTSISDYKRRLDG</sequence>
<reference evidence="4" key="1">
    <citation type="submission" date="2018-05" db="EMBL/GenBank/DDBJ databases">
        <authorList>
            <person name="Lanie J.A."/>
            <person name="Ng W.-L."/>
            <person name="Kazmierczak K.M."/>
            <person name="Andrzejewski T.M."/>
            <person name="Davidsen T.M."/>
            <person name="Wayne K.J."/>
            <person name="Tettelin H."/>
            <person name="Glass J.I."/>
            <person name="Rusch D."/>
            <person name="Podicherti R."/>
            <person name="Tsui H.-C.T."/>
            <person name="Winkler M.E."/>
        </authorList>
    </citation>
    <scope>NUCLEOTIDE SEQUENCE</scope>
</reference>
<dbReference type="InterPro" id="IPR036291">
    <property type="entry name" value="NAD(P)-bd_dom_sf"/>
</dbReference>